<keyword evidence="7" id="KW-1185">Reference proteome</keyword>
<keyword evidence="1" id="KW-0813">Transport</keyword>
<dbReference type="EMBL" id="JBHSXS010000004">
    <property type="protein sequence ID" value="MFC6879960.1"/>
    <property type="molecule type" value="Genomic_DNA"/>
</dbReference>
<dbReference type="InterPro" id="IPR003439">
    <property type="entry name" value="ABC_transporter-like_ATP-bd"/>
</dbReference>
<keyword evidence="3" id="KW-0547">Nucleotide-binding</keyword>
<dbReference type="InterPro" id="IPR017871">
    <property type="entry name" value="ABC_transporter-like_CS"/>
</dbReference>
<dbReference type="PANTHER" id="PTHR43790">
    <property type="entry name" value="CARBOHYDRATE TRANSPORT ATP-BINDING PROTEIN MG119-RELATED"/>
    <property type="match status" value="1"/>
</dbReference>
<accession>A0ABW2CG32</accession>
<sequence>MDVALERVRKSYGGVTVLHETSLDLPSGRVHGVVGENGAGKSTLARILCGAVRPDSGRVTVDGEPVRIAAPRDALRHGIALVTQESAIVPALSVLDNVFLGTRGRGSGRRSRFAALAARTGFELPPGARAGELPLARRQQVEILRALAHGARLIALDEPTALLPKADAAALLGLVRDLAAEGTAIVLVSHRLDEVLATCDTVTVLRDGRRVSSGPAAGLTPDGLLREMVGRPVETLYPDPPPVPDGAPVVLAARDVSRGRAVRGVSLDVRAGEIVGLAGLAGSGRTETLRLLFGADRMDGGEVTVAGRRPRARGPAGTTALGMAFVPESRAEQGLVLVRPTAENLGLAALPARRLVRRSTELRSAAATAAEVGIRGAGLDRPAWTLSGGNQQKAVFGKWLVRRPRVLLADEPTRGADVAAKARIHRLITGLAAEGVAVLAASSEVEEVLGLAHRVLVMRDGRIAGEFPRGAAGPEDVLALAGLR</sequence>
<feature type="domain" description="ABC transporter" evidence="5">
    <location>
        <begin position="247"/>
        <end position="483"/>
    </location>
</feature>
<dbReference type="GO" id="GO:0005524">
    <property type="term" value="F:ATP binding"/>
    <property type="evidence" value="ECO:0007669"/>
    <property type="project" value="UniProtKB-KW"/>
</dbReference>
<reference evidence="7" key="1">
    <citation type="journal article" date="2019" name="Int. J. Syst. Evol. Microbiol.">
        <title>The Global Catalogue of Microorganisms (GCM) 10K type strain sequencing project: providing services to taxonomists for standard genome sequencing and annotation.</title>
        <authorList>
            <consortium name="The Broad Institute Genomics Platform"/>
            <consortium name="The Broad Institute Genome Sequencing Center for Infectious Disease"/>
            <person name="Wu L."/>
            <person name="Ma J."/>
        </authorList>
    </citation>
    <scope>NUCLEOTIDE SEQUENCE [LARGE SCALE GENOMIC DNA]</scope>
    <source>
        <strain evidence="7">JCM 3369</strain>
    </source>
</reference>
<dbReference type="CDD" id="cd03215">
    <property type="entry name" value="ABC_Carb_Monos_II"/>
    <property type="match status" value="1"/>
</dbReference>
<keyword evidence="2" id="KW-0677">Repeat</keyword>
<organism evidence="6 7">
    <name type="scientific">Actinomadura yumaensis</name>
    <dbReference type="NCBI Taxonomy" id="111807"/>
    <lineage>
        <taxon>Bacteria</taxon>
        <taxon>Bacillati</taxon>
        <taxon>Actinomycetota</taxon>
        <taxon>Actinomycetes</taxon>
        <taxon>Streptosporangiales</taxon>
        <taxon>Thermomonosporaceae</taxon>
        <taxon>Actinomadura</taxon>
    </lineage>
</organism>
<dbReference type="InterPro" id="IPR027417">
    <property type="entry name" value="P-loop_NTPase"/>
</dbReference>
<dbReference type="CDD" id="cd03216">
    <property type="entry name" value="ABC_Carb_Monos_I"/>
    <property type="match status" value="1"/>
</dbReference>
<evidence type="ECO:0000313" key="6">
    <source>
        <dbReference type="EMBL" id="MFC6879960.1"/>
    </source>
</evidence>
<comment type="caution">
    <text evidence="6">The sequence shown here is derived from an EMBL/GenBank/DDBJ whole genome shotgun (WGS) entry which is preliminary data.</text>
</comment>
<dbReference type="PANTHER" id="PTHR43790:SF9">
    <property type="entry name" value="GALACTOFURANOSE TRANSPORTER ATP-BINDING PROTEIN YTFR"/>
    <property type="match status" value="1"/>
</dbReference>
<dbReference type="RefSeq" id="WP_160820486.1">
    <property type="nucleotide sequence ID" value="NZ_JBHSXS010000004.1"/>
</dbReference>
<dbReference type="Gene3D" id="3.40.50.300">
    <property type="entry name" value="P-loop containing nucleotide triphosphate hydrolases"/>
    <property type="match status" value="2"/>
</dbReference>
<keyword evidence="4 6" id="KW-0067">ATP-binding</keyword>
<dbReference type="Pfam" id="PF00005">
    <property type="entry name" value="ABC_tran"/>
    <property type="match status" value="2"/>
</dbReference>
<evidence type="ECO:0000259" key="5">
    <source>
        <dbReference type="PROSITE" id="PS50893"/>
    </source>
</evidence>
<dbReference type="SMART" id="SM00382">
    <property type="entry name" value="AAA"/>
    <property type="match status" value="2"/>
</dbReference>
<evidence type="ECO:0000313" key="7">
    <source>
        <dbReference type="Proteomes" id="UP001596380"/>
    </source>
</evidence>
<evidence type="ECO:0000256" key="1">
    <source>
        <dbReference type="ARBA" id="ARBA00022448"/>
    </source>
</evidence>
<proteinExistence type="predicted"/>
<feature type="domain" description="ABC transporter" evidence="5">
    <location>
        <begin position="3"/>
        <end position="232"/>
    </location>
</feature>
<evidence type="ECO:0000256" key="2">
    <source>
        <dbReference type="ARBA" id="ARBA00022737"/>
    </source>
</evidence>
<gene>
    <name evidence="6" type="ORF">ACFQKB_09315</name>
</gene>
<name>A0ABW2CG32_9ACTN</name>
<evidence type="ECO:0000256" key="4">
    <source>
        <dbReference type="ARBA" id="ARBA00022840"/>
    </source>
</evidence>
<dbReference type="Proteomes" id="UP001596380">
    <property type="component" value="Unassembled WGS sequence"/>
</dbReference>
<dbReference type="InterPro" id="IPR050107">
    <property type="entry name" value="ABC_carbohydrate_import_ATPase"/>
</dbReference>
<dbReference type="PROSITE" id="PS00211">
    <property type="entry name" value="ABC_TRANSPORTER_1"/>
    <property type="match status" value="1"/>
</dbReference>
<protein>
    <submittedName>
        <fullName evidence="6">Sugar ABC transporter ATP-binding protein</fullName>
    </submittedName>
</protein>
<evidence type="ECO:0000256" key="3">
    <source>
        <dbReference type="ARBA" id="ARBA00022741"/>
    </source>
</evidence>
<dbReference type="SUPFAM" id="SSF52540">
    <property type="entry name" value="P-loop containing nucleoside triphosphate hydrolases"/>
    <property type="match status" value="2"/>
</dbReference>
<dbReference type="InterPro" id="IPR003593">
    <property type="entry name" value="AAA+_ATPase"/>
</dbReference>
<dbReference type="PROSITE" id="PS50893">
    <property type="entry name" value="ABC_TRANSPORTER_2"/>
    <property type="match status" value="2"/>
</dbReference>